<keyword evidence="4" id="KW-1185">Reference proteome</keyword>
<sequence>MHCSSTIKQRAVAGLWLLSLTFATALSAKELPLPASLQRDTVLTAPPYKPVTTPAARIPAVSNWLEVNQRVSQIGGWMFYAAEGAAEQSEHAEQPEQPKPKPEQQPHNHKGHQ</sequence>
<evidence type="ECO:0000313" key="4">
    <source>
        <dbReference type="Proteomes" id="UP000034228"/>
    </source>
</evidence>
<reference evidence="3 4" key="1">
    <citation type="submission" date="2015-03" db="EMBL/GenBank/DDBJ databases">
        <title>Draft genome sequences of two protease-producing strains of Arsukibacterium isolated from two cold and alkaline environments.</title>
        <authorList>
            <person name="Lylloff J.E."/>
            <person name="Skov L.B."/>
            <person name="Jepsen M."/>
            <person name="Hallin P.F."/>
            <person name="Sorensen S.J."/>
            <person name="Stougaard P."/>
            <person name="Glaring M.A."/>
        </authorList>
    </citation>
    <scope>NUCLEOTIDE SEQUENCE [LARGE SCALE GENOMIC DNA]</scope>
    <source>
        <strain evidence="3 4">GCM72</strain>
    </source>
</reference>
<feature type="signal peptide" evidence="2">
    <location>
        <begin position="1"/>
        <end position="28"/>
    </location>
</feature>
<organism evidence="3 4">
    <name type="scientific">Arsukibacterium ikkense</name>
    <dbReference type="NCBI Taxonomy" id="336831"/>
    <lineage>
        <taxon>Bacteria</taxon>
        <taxon>Pseudomonadati</taxon>
        <taxon>Pseudomonadota</taxon>
        <taxon>Gammaproteobacteria</taxon>
        <taxon>Chromatiales</taxon>
        <taxon>Chromatiaceae</taxon>
        <taxon>Arsukibacterium</taxon>
    </lineage>
</organism>
<feature type="chain" id="PRO_5005644565" evidence="2">
    <location>
        <begin position="29"/>
        <end position="113"/>
    </location>
</feature>
<dbReference type="Proteomes" id="UP000034228">
    <property type="component" value="Unassembled WGS sequence"/>
</dbReference>
<feature type="region of interest" description="Disordered" evidence="1">
    <location>
        <begin position="85"/>
        <end position="113"/>
    </location>
</feature>
<keyword evidence="2" id="KW-0732">Signal</keyword>
<gene>
    <name evidence="3" type="ORF">WG68_14030</name>
</gene>
<dbReference type="AlphaFoldDB" id="A0A0M2V676"/>
<dbReference type="STRING" id="336831.WG68_14030"/>
<evidence type="ECO:0000313" key="3">
    <source>
        <dbReference type="EMBL" id="KKO44668.1"/>
    </source>
</evidence>
<protein>
    <submittedName>
        <fullName evidence="3">Uncharacterized protein</fullName>
    </submittedName>
</protein>
<dbReference type="RefSeq" id="WP_046558340.1">
    <property type="nucleotide sequence ID" value="NZ_LAHO01000014.1"/>
</dbReference>
<evidence type="ECO:0000256" key="1">
    <source>
        <dbReference type="SAM" id="MobiDB-lite"/>
    </source>
</evidence>
<name>A0A0M2V676_9GAMM</name>
<dbReference type="OrthoDB" id="5773102at2"/>
<evidence type="ECO:0000256" key="2">
    <source>
        <dbReference type="SAM" id="SignalP"/>
    </source>
</evidence>
<dbReference type="EMBL" id="LAHO01000014">
    <property type="protein sequence ID" value="KKO44668.1"/>
    <property type="molecule type" value="Genomic_DNA"/>
</dbReference>
<feature type="compositionally biased region" description="Basic and acidic residues" evidence="1">
    <location>
        <begin position="88"/>
        <end position="106"/>
    </location>
</feature>
<proteinExistence type="predicted"/>
<accession>A0A0M2V676</accession>
<comment type="caution">
    <text evidence="3">The sequence shown here is derived from an EMBL/GenBank/DDBJ whole genome shotgun (WGS) entry which is preliminary data.</text>
</comment>